<keyword evidence="3 4" id="KW-0067">ATP-binding</keyword>
<evidence type="ECO:0000313" key="6">
    <source>
        <dbReference type="EMBL" id="KKY01922.1"/>
    </source>
</evidence>
<comment type="similarity">
    <text evidence="1 5">Belongs to the 5-formyltetrahydrofolate cyclo-ligase family.</text>
</comment>
<feature type="binding site" evidence="4">
    <location>
        <begin position="133"/>
        <end position="141"/>
    </location>
    <ligand>
        <name>ATP</name>
        <dbReference type="ChEBI" id="CHEBI:30616"/>
    </ligand>
</feature>
<comment type="cofactor">
    <cofactor evidence="5">
        <name>Mg(2+)</name>
        <dbReference type="ChEBI" id="CHEBI:18420"/>
    </cofactor>
</comment>
<evidence type="ECO:0000313" key="7">
    <source>
        <dbReference type="Proteomes" id="UP000034407"/>
    </source>
</evidence>
<gene>
    <name evidence="6" type="ORF">VN21_06195</name>
</gene>
<dbReference type="InterPro" id="IPR024185">
    <property type="entry name" value="FTHF_cligase-like_sf"/>
</dbReference>
<evidence type="ECO:0000256" key="4">
    <source>
        <dbReference type="PIRSR" id="PIRSR006806-1"/>
    </source>
</evidence>
<keyword evidence="5" id="KW-0479">Metal-binding</keyword>
<dbReference type="EC" id="6.3.3.2" evidence="5"/>
<keyword evidence="6" id="KW-0436">Ligase</keyword>
<comment type="catalytic activity">
    <reaction evidence="5">
        <text>(6S)-5-formyl-5,6,7,8-tetrahydrofolate + ATP = (6R)-5,10-methenyltetrahydrofolate + ADP + phosphate</text>
        <dbReference type="Rhea" id="RHEA:10488"/>
        <dbReference type="ChEBI" id="CHEBI:30616"/>
        <dbReference type="ChEBI" id="CHEBI:43474"/>
        <dbReference type="ChEBI" id="CHEBI:57455"/>
        <dbReference type="ChEBI" id="CHEBI:57457"/>
        <dbReference type="ChEBI" id="CHEBI:456216"/>
        <dbReference type="EC" id="6.3.3.2"/>
    </reaction>
</comment>
<dbReference type="GO" id="GO:0046872">
    <property type="term" value="F:metal ion binding"/>
    <property type="evidence" value="ECO:0007669"/>
    <property type="project" value="UniProtKB-KW"/>
</dbReference>
<evidence type="ECO:0000256" key="5">
    <source>
        <dbReference type="RuleBase" id="RU361279"/>
    </source>
</evidence>
<organism evidence="6 7">
    <name type="scientific">Paraclostridium benzoelyticum</name>
    <dbReference type="NCBI Taxonomy" id="1629550"/>
    <lineage>
        <taxon>Bacteria</taxon>
        <taxon>Bacillati</taxon>
        <taxon>Bacillota</taxon>
        <taxon>Clostridia</taxon>
        <taxon>Peptostreptococcales</taxon>
        <taxon>Peptostreptococcaceae</taxon>
        <taxon>Paraclostridium</taxon>
    </lineage>
</organism>
<keyword evidence="2 4" id="KW-0547">Nucleotide-binding</keyword>
<sequence>MKKDFRKKVIELRKKQSTQSIIYKSKKISDIILSLEDIKKASTIMLYLDFNNEVKTDILVNSLISLGKKVLVPITVKENKTLIPSQIKNIDTEVEVGTFGIREPKKEFIRKTDIESIDILIVPAVAFDINRFRLGYGGGFYDRFIEKLRPDSITVGIAFEFQVFDSIPKESHDAQLNYIVTEERILK</sequence>
<dbReference type="SUPFAM" id="SSF100950">
    <property type="entry name" value="NagB/RpiA/CoA transferase-like"/>
    <property type="match status" value="1"/>
</dbReference>
<proteinExistence type="inferred from homology"/>
<dbReference type="GO" id="GO:0030272">
    <property type="term" value="F:5-formyltetrahydrofolate cyclo-ligase activity"/>
    <property type="evidence" value="ECO:0007669"/>
    <property type="project" value="UniProtKB-EC"/>
</dbReference>
<dbReference type="NCBIfam" id="TIGR02727">
    <property type="entry name" value="MTHFS_bact"/>
    <property type="match status" value="1"/>
</dbReference>
<dbReference type="PANTHER" id="PTHR23407:SF1">
    <property type="entry name" value="5-FORMYLTETRAHYDROFOLATE CYCLO-LIGASE"/>
    <property type="match status" value="1"/>
</dbReference>
<evidence type="ECO:0000256" key="3">
    <source>
        <dbReference type="ARBA" id="ARBA00022840"/>
    </source>
</evidence>
<dbReference type="Pfam" id="PF01812">
    <property type="entry name" value="5-FTHF_cyc-lig"/>
    <property type="match status" value="1"/>
</dbReference>
<dbReference type="PANTHER" id="PTHR23407">
    <property type="entry name" value="ATPASE INHIBITOR/5-FORMYLTETRAHYDROFOLATE CYCLO-LIGASE"/>
    <property type="match status" value="1"/>
</dbReference>
<dbReference type="Proteomes" id="UP000034407">
    <property type="component" value="Unassembled WGS sequence"/>
</dbReference>
<accession>A0A0M3DKL0</accession>
<dbReference type="RefSeq" id="WP_046822510.1">
    <property type="nucleotide sequence ID" value="NZ_LBBT01000138.1"/>
</dbReference>
<dbReference type="Gene3D" id="3.40.50.10420">
    <property type="entry name" value="NagB/RpiA/CoA transferase-like"/>
    <property type="match status" value="1"/>
</dbReference>
<evidence type="ECO:0000256" key="1">
    <source>
        <dbReference type="ARBA" id="ARBA00010638"/>
    </source>
</evidence>
<dbReference type="OrthoDB" id="9801938at2"/>
<keyword evidence="7" id="KW-1185">Reference proteome</keyword>
<dbReference type="InterPro" id="IPR002698">
    <property type="entry name" value="FTHF_cligase"/>
</dbReference>
<dbReference type="GO" id="GO:0005524">
    <property type="term" value="F:ATP binding"/>
    <property type="evidence" value="ECO:0007669"/>
    <property type="project" value="UniProtKB-KW"/>
</dbReference>
<protein>
    <recommendedName>
        <fullName evidence="5">5-formyltetrahydrofolate cyclo-ligase</fullName>
        <ecNumber evidence="5">6.3.3.2</ecNumber>
    </recommendedName>
</protein>
<feature type="binding site" evidence="4">
    <location>
        <position position="53"/>
    </location>
    <ligand>
        <name>substrate</name>
    </ligand>
</feature>
<name>A0A0M3DKL0_9FIRM</name>
<dbReference type="GO" id="GO:0035999">
    <property type="term" value="P:tetrahydrofolate interconversion"/>
    <property type="evidence" value="ECO:0007669"/>
    <property type="project" value="TreeGrafter"/>
</dbReference>
<feature type="binding site" evidence="4">
    <location>
        <begin position="2"/>
        <end position="6"/>
    </location>
    <ligand>
        <name>ATP</name>
        <dbReference type="ChEBI" id="CHEBI:30616"/>
    </ligand>
</feature>
<dbReference type="EMBL" id="LBBT01000138">
    <property type="protein sequence ID" value="KKY01922.1"/>
    <property type="molecule type" value="Genomic_DNA"/>
</dbReference>
<feature type="binding site" evidence="4">
    <location>
        <position position="48"/>
    </location>
    <ligand>
        <name>substrate</name>
    </ligand>
</feature>
<comment type="caution">
    <text evidence="6">The sequence shown here is derived from an EMBL/GenBank/DDBJ whole genome shotgun (WGS) entry which is preliminary data.</text>
</comment>
<evidence type="ECO:0000256" key="2">
    <source>
        <dbReference type="ARBA" id="ARBA00022741"/>
    </source>
</evidence>
<keyword evidence="5" id="KW-0460">Magnesium</keyword>
<dbReference type="InterPro" id="IPR037171">
    <property type="entry name" value="NagB/RpiA_transferase-like"/>
</dbReference>
<dbReference type="GO" id="GO:0009396">
    <property type="term" value="P:folic acid-containing compound biosynthetic process"/>
    <property type="evidence" value="ECO:0007669"/>
    <property type="project" value="TreeGrafter"/>
</dbReference>
<dbReference type="AlphaFoldDB" id="A0A0M3DKL0"/>
<dbReference type="PIRSF" id="PIRSF006806">
    <property type="entry name" value="FTHF_cligase"/>
    <property type="match status" value="1"/>
</dbReference>
<dbReference type="PATRIC" id="fig|1629550.3.peg.688"/>
<reference evidence="6 7" key="1">
    <citation type="submission" date="2015-04" db="EMBL/GenBank/DDBJ databases">
        <title>Microcin producing Clostridium sp. JC272T.</title>
        <authorList>
            <person name="Jyothsna T."/>
            <person name="Sasikala C."/>
            <person name="Ramana C."/>
        </authorList>
    </citation>
    <scope>NUCLEOTIDE SEQUENCE [LARGE SCALE GENOMIC DNA]</scope>
    <source>
        <strain evidence="6 7">JC272</strain>
    </source>
</reference>